<evidence type="ECO:0000313" key="2">
    <source>
        <dbReference type="Proteomes" id="UP000494106"/>
    </source>
</evidence>
<dbReference type="Proteomes" id="UP000494106">
    <property type="component" value="Unassembled WGS sequence"/>
</dbReference>
<gene>
    <name evidence="1" type="ORF">APLA_LOCUS7232</name>
</gene>
<dbReference type="OrthoDB" id="6617263at2759"/>
<dbReference type="AlphaFoldDB" id="A0A8S0ZXG0"/>
<protein>
    <submittedName>
        <fullName evidence="1">Uncharacterized protein</fullName>
    </submittedName>
</protein>
<accession>A0A8S0ZXG0</accession>
<reference evidence="1 2" key="1">
    <citation type="submission" date="2020-04" db="EMBL/GenBank/DDBJ databases">
        <authorList>
            <person name="Wallbank WR R."/>
            <person name="Pardo Diaz C."/>
            <person name="Kozak K."/>
            <person name="Martin S."/>
            <person name="Jiggins C."/>
            <person name="Moest M."/>
            <person name="Warren A I."/>
            <person name="Byers J.R.P. K."/>
            <person name="Montejo-Kovacevich G."/>
            <person name="Yen C E."/>
        </authorList>
    </citation>
    <scope>NUCLEOTIDE SEQUENCE [LARGE SCALE GENOMIC DNA]</scope>
</reference>
<comment type="caution">
    <text evidence="1">The sequence shown here is derived from an EMBL/GenBank/DDBJ whole genome shotgun (WGS) entry which is preliminary data.</text>
</comment>
<proteinExistence type="predicted"/>
<keyword evidence="2" id="KW-1185">Reference proteome</keyword>
<dbReference type="EMBL" id="CADEBC010000495">
    <property type="protein sequence ID" value="CAB3237939.1"/>
    <property type="molecule type" value="Genomic_DNA"/>
</dbReference>
<name>A0A8S0ZXG0_ARCPL</name>
<organism evidence="1 2">
    <name type="scientific">Arctia plantaginis</name>
    <name type="common">Wood tiger moth</name>
    <name type="synonym">Phalaena plantaginis</name>
    <dbReference type="NCBI Taxonomy" id="874455"/>
    <lineage>
        <taxon>Eukaryota</taxon>
        <taxon>Metazoa</taxon>
        <taxon>Ecdysozoa</taxon>
        <taxon>Arthropoda</taxon>
        <taxon>Hexapoda</taxon>
        <taxon>Insecta</taxon>
        <taxon>Pterygota</taxon>
        <taxon>Neoptera</taxon>
        <taxon>Endopterygota</taxon>
        <taxon>Lepidoptera</taxon>
        <taxon>Glossata</taxon>
        <taxon>Ditrysia</taxon>
        <taxon>Noctuoidea</taxon>
        <taxon>Erebidae</taxon>
        <taxon>Arctiinae</taxon>
        <taxon>Arctia</taxon>
    </lineage>
</organism>
<sequence>MVVLRGNLGQRQKQLNTIVNEAASRYDRFEDIKDMRETSDIEKFMKIDLASKHKNIDYIMEVIKAGDTLHITRALKCLWIYDVMYSETLNAQFVQEKIFPFMSLKMRRKMLTFMSMHIKDSDRIVNFIKCCMDIQSPKLALKFVVNAANAIKLEFLRENSDIIEETQSKTFVQHFIGNSFTLAETLLTLIGSEANKIKVLYNIRHMYSLKDVGYLDMVERHVKFIPFTNLLRLGSTITKHLIKNHKLRIIENPRIYINLLHMKTVARYITPDDAKMIVSELHPATVEKYWNECFCLFYSSIINKIPYAERYQLLKSMFNLQYKCQLFENNPEFYNKQCYKFMTEEEKLEWIRDQIKSHPEMYDKPYSLYSILAFEGAFKEITNLVKRCDSSEIRCDMMIYVLPTVKNQLHIKRLLDYYQHSKEPEHAQEDFINRLLQEHRGYYFNKDCWTILNEIFKKLKVYEFCPGFDAFLQNFRVVAILYYIINENNLSEELKTFMSGNEYINELLQLSSKAHSEDQQKVYQYLFNFYLGKISEFDTEERVSELLQKYVTEMLDLLSFYGKTKDDIPEVVMQVVQNDRSNLKTHKLIHVPFIEVTQKGIMKLLKVDPKLAVDKLPSIIKTHELSPTVRVSQLFKKLKVYFFNDISQQYVEYYKNWLLKKSLSKSCTEAATYAIFLLSDDAFKVHFMTTNVPIDDEKSKIDPKKLRIQHAICATVLHSRPPVPLKHLLMYIKGQYIRSCLHLITSYLVNLPLPRCIEFIDEILKARSLAQERGIRVAFACFSAENLRKIVLYIWKKNNIASLRLILYSALYNKIANERECAQGKLFDILIELTSDLDENDNDIFKVIVSGGLPEHLASEFLNAAWIAVNSLPVDRVNLYRRADVIEHMCRIFYSMRQDHVRPIIEDFIEDLFDTLQTKISEIDDAIFYLYNKKWELAGKYVTNVRNENDLNIKNECVRLITGECLALFNTIDGNKYIGRDLFMRFIRFMQSESYTQPFVCYTYINVLFETIIEALNEAMPMEQIYFMVWEIHVDMAVRKAIINIEIHCSSLVNLSEKITTLRDALIYFGRNIGNVINHFLERNTFYRNLTTIVVNDAFPHIKRIVDLVPGIKIEDVLVATSLALIDFKTPEHYMFALLLIPENYLGCYIVDYNTVLNEIRLCTNMDVIALMFQKFVNSDFKPRHFLKL</sequence>
<evidence type="ECO:0000313" key="1">
    <source>
        <dbReference type="EMBL" id="CAB3237939.1"/>
    </source>
</evidence>